<accession>A0A448ZET3</accession>
<dbReference type="EMBL" id="CAACVS010000291">
    <property type="protein sequence ID" value="VEU40579.1"/>
    <property type="molecule type" value="Genomic_DNA"/>
</dbReference>
<evidence type="ECO:0000256" key="1">
    <source>
        <dbReference type="SAM" id="MobiDB-lite"/>
    </source>
</evidence>
<feature type="region of interest" description="Disordered" evidence="1">
    <location>
        <begin position="19"/>
        <end position="42"/>
    </location>
</feature>
<keyword evidence="3" id="KW-1185">Reference proteome</keyword>
<gene>
    <name evidence="2" type="ORF">PSNMU_V1.4_AUG-EV-PASAV3_0074810</name>
</gene>
<reference evidence="2 3" key="1">
    <citation type="submission" date="2019-01" db="EMBL/GenBank/DDBJ databases">
        <authorList>
            <person name="Ferrante I. M."/>
        </authorList>
    </citation>
    <scope>NUCLEOTIDE SEQUENCE [LARGE SCALE GENOMIC DNA]</scope>
    <source>
        <strain evidence="2 3">B856</strain>
    </source>
</reference>
<organism evidence="2 3">
    <name type="scientific">Pseudo-nitzschia multistriata</name>
    <dbReference type="NCBI Taxonomy" id="183589"/>
    <lineage>
        <taxon>Eukaryota</taxon>
        <taxon>Sar</taxon>
        <taxon>Stramenopiles</taxon>
        <taxon>Ochrophyta</taxon>
        <taxon>Bacillariophyta</taxon>
        <taxon>Bacillariophyceae</taxon>
        <taxon>Bacillariophycidae</taxon>
        <taxon>Bacillariales</taxon>
        <taxon>Bacillariaceae</taxon>
        <taxon>Pseudo-nitzschia</taxon>
    </lineage>
</organism>
<protein>
    <submittedName>
        <fullName evidence="2">Uncharacterized protein</fullName>
    </submittedName>
</protein>
<evidence type="ECO:0000313" key="3">
    <source>
        <dbReference type="Proteomes" id="UP000291116"/>
    </source>
</evidence>
<proteinExistence type="predicted"/>
<dbReference type="AlphaFoldDB" id="A0A448ZET3"/>
<sequence>MSAPNRVLYRQNLRFASDEDSLPRRHRHLPPRPTHNLRDDERYGAHPFPVLSKFVPRERYVHDSTCCHQQLWFYLRYQ</sequence>
<dbReference type="Proteomes" id="UP000291116">
    <property type="component" value="Unassembled WGS sequence"/>
</dbReference>
<name>A0A448ZET3_9STRA</name>
<evidence type="ECO:0000313" key="2">
    <source>
        <dbReference type="EMBL" id="VEU40579.1"/>
    </source>
</evidence>